<reference evidence="3 4" key="1">
    <citation type="submission" date="2016-06" db="EMBL/GenBank/DDBJ databases">
        <authorList>
            <person name="Kjaerup R.B."/>
            <person name="Dalgaard T.S."/>
            <person name="Juul-Madsen H.R."/>
        </authorList>
    </citation>
    <scope>NUCLEOTIDE SEQUENCE [LARGE SCALE GENOMIC DNA]</scope>
    <source>
        <strain evidence="3 4">CECT 5080</strain>
    </source>
</reference>
<keyword evidence="4" id="KW-1185">Reference proteome</keyword>
<dbReference type="OrthoDB" id="6400671at2"/>
<feature type="transmembrane region" description="Helical" evidence="1">
    <location>
        <begin position="5"/>
        <end position="23"/>
    </location>
</feature>
<evidence type="ECO:0000313" key="3">
    <source>
        <dbReference type="EMBL" id="SBS25912.1"/>
    </source>
</evidence>
<evidence type="ECO:0000256" key="1">
    <source>
        <dbReference type="SAM" id="Phobius"/>
    </source>
</evidence>
<evidence type="ECO:0000313" key="4">
    <source>
        <dbReference type="Proteomes" id="UP000092627"/>
    </source>
</evidence>
<dbReference type="InterPro" id="IPR031571">
    <property type="entry name" value="RcpC_dom"/>
</dbReference>
<gene>
    <name evidence="3" type="ORF">MAQ5080_00405</name>
</gene>
<organism evidence="3 4">
    <name type="scientific">Marinomonas aquimarina</name>
    <dbReference type="NCBI Taxonomy" id="295068"/>
    <lineage>
        <taxon>Bacteria</taxon>
        <taxon>Pseudomonadati</taxon>
        <taxon>Pseudomonadota</taxon>
        <taxon>Gammaproteobacteria</taxon>
        <taxon>Oceanospirillales</taxon>
        <taxon>Oceanospirillaceae</taxon>
        <taxon>Marinomonas</taxon>
    </lineage>
</organism>
<protein>
    <recommendedName>
        <fullName evidence="2">Flp pilus assembly protein RcpC/CpaB domain-containing protein</fullName>
    </recommendedName>
</protein>
<keyword evidence="1" id="KW-0472">Membrane</keyword>
<feature type="domain" description="Flp pilus assembly protein RcpC/CpaB" evidence="2">
    <location>
        <begin position="126"/>
        <end position="246"/>
    </location>
</feature>
<proteinExistence type="predicted"/>
<keyword evidence="1" id="KW-0812">Transmembrane</keyword>
<dbReference type="AlphaFoldDB" id="A0A1A8T2G6"/>
<dbReference type="InterPro" id="IPR017592">
    <property type="entry name" value="Pilus_assmbl_Flp-typ_CpaB"/>
</dbReference>
<evidence type="ECO:0000259" key="2">
    <source>
        <dbReference type="Pfam" id="PF16976"/>
    </source>
</evidence>
<sequence>MKSRLLMYLSLIILAIGLVGIYITQVNQPFTTESSTADSLTQTEAQAPPEKTIKIWRTKEAVIKGQQVARSDFKVDEIPESEAFELGIEDDVELQFPDVLVMKMALEKDSPALPEYFITPEEDGYFRYVLEDGYLPVPISVRANAVVGDVIQAGSIVDILALTSTTQNLTSAQIRDLANVSLTTILSGVKVLQVFKKSNVEENIEDADGRLGSGSDNKVPMILQLTKDQAAKVSMAQGIAQLEIMLSSDEDRGKYIDIDLGDIITDFKPVRELRVKR</sequence>
<dbReference type="Pfam" id="PF16976">
    <property type="entry name" value="RcpC"/>
    <property type="match status" value="1"/>
</dbReference>
<keyword evidence="1" id="KW-1133">Transmembrane helix</keyword>
<accession>A0A1A8T2G6</accession>
<dbReference type="EMBL" id="FLOC01000001">
    <property type="protein sequence ID" value="SBS25912.1"/>
    <property type="molecule type" value="Genomic_DNA"/>
</dbReference>
<name>A0A1A8T2G6_9GAMM</name>
<dbReference type="NCBIfam" id="TIGR03177">
    <property type="entry name" value="pilus_cpaB"/>
    <property type="match status" value="1"/>
</dbReference>
<dbReference type="STRING" id="295068.MAQ5080_00405"/>
<dbReference type="Proteomes" id="UP000092627">
    <property type="component" value="Unassembled WGS sequence"/>
</dbReference>
<dbReference type="RefSeq" id="WP_082860974.1">
    <property type="nucleotide sequence ID" value="NZ_FLOC01000001.1"/>
</dbReference>